<evidence type="ECO:0000313" key="2">
    <source>
        <dbReference type="EMBL" id="KIM56026.1"/>
    </source>
</evidence>
<dbReference type="HOGENOM" id="CLU_1886959_0_0_1"/>
<keyword evidence="1" id="KW-0472">Membrane</keyword>
<reference evidence="2 3" key="1">
    <citation type="submission" date="2014-04" db="EMBL/GenBank/DDBJ databases">
        <authorList>
            <consortium name="DOE Joint Genome Institute"/>
            <person name="Kuo A."/>
            <person name="Kohler A."/>
            <person name="Nagy L.G."/>
            <person name="Floudas D."/>
            <person name="Copeland A."/>
            <person name="Barry K.W."/>
            <person name="Cichocki N."/>
            <person name="Veneault-Fourrey C."/>
            <person name="LaButti K."/>
            <person name="Lindquist E.A."/>
            <person name="Lipzen A."/>
            <person name="Lundell T."/>
            <person name="Morin E."/>
            <person name="Murat C."/>
            <person name="Sun H."/>
            <person name="Tunlid A."/>
            <person name="Henrissat B."/>
            <person name="Grigoriev I.V."/>
            <person name="Hibbett D.S."/>
            <person name="Martin F."/>
            <person name="Nordberg H.P."/>
            <person name="Cantor M.N."/>
            <person name="Hua S.X."/>
        </authorList>
    </citation>
    <scope>NUCLEOTIDE SEQUENCE [LARGE SCALE GENOMIC DNA]</scope>
    <source>
        <strain evidence="2 3">Foug A</strain>
    </source>
</reference>
<dbReference type="InParanoid" id="A0A0C3DIY5"/>
<reference evidence="3" key="2">
    <citation type="submission" date="2015-01" db="EMBL/GenBank/DDBJ databases">
        <title>Evolutionary Origins and Diversification of the Mycorrhizal Mutualists.</title>
        <authorList>
            <consortium name="DOE Joint Genome Institute"/>
            <consortium name="Mycorrhizal Genomics Consortium"/>
            <person name="Kohler A."/>
            <person name="Kuo A."/>
            <person name="Nagy L.G."/>
            <person name="Floudas D."/>
            <person name="Copeland A."/>
            <person name="Barry K.W."/>
            <person name="Cichocki N."/>
            <person name="Veneault-Fourrey C."/>
            <person name="LaButti K."/>
            <person name="Lindquist E.A."/>
            <person name="Lipzen A."/>
            <person name="Lundell T."/>
            <person name="Morin E."/>
            <person name="Murat C."/>
            <person name="Riley R."/>
            <person name="Ohm R."/>
            <person name="Sun H."/>
            <person name="Tunlid A."/>
            <person name="Henrissat B."/>
            <person name="Grigoriev I.V."/>
            <person name="Hibbett D.S."/>
            <person name="Martin F."/>
        </authorList>
    </citation>
    <scope>NUCLEOTIDE SEQUENCE [LARGE SCALE GENOMIC DNA]</scope>
    <source>
        <strain evidence="3">Foug A</strain>
    </source>
</reference>
<sequence>MCPVCGLDFVHPTPVIFFTLVSAWRRLILSTAMWPQSFPLEFCHGPCPLDHSRATFGGCNRDHCAALFLHRGYRWALGYILVHALVLSLILPPSPVLLLRSPLPTPNYNKFGKGCMSTFIYALGDIQRGEQPTHR</sequence>
<keyword evidence="1" id="KW-1133">Transmembrane helix</keyword>
<protein>
    <submittedName>
        <fullName evidence="2">Uncharacterized protein</fullName>
    </submittedName>
</protein>
<keyword evidence="1" id="KW-0812">Transmembrane</keyword>
<keyword evidence="3" id="KW-1185">Reference proteome</keyword>
<evidence type="ECO:0000313" key="3">
    <source>
        <dbReference type="Proteomes" id="UP000053989"/>
    </source>
</evidence>
<feature type="transmembrane region" description="Helical" evidence="1">
    <location>
        <begin position="76"/>
        <end position="99"/>
    </location>
</feature>
<dbReference type="EMBL" id="KN822124">
    <property type="protein sequence ID" value="KIM56026.1"/>
    <property type="molecule type" value="Genomic_DNA"/>
</dbReference>
<name>A0A0C3DIY5_9AGAM</name>
<gene>
    <name evidence="2" type="ORF">SCLCIDRAFT_273525</name>
</gene>
<dbReference type="AlphaFoldDB" id="A0A0C3DIY5"/>
<accession>A0A0C3DIY5</accession>
<organism evidence="2 3">
    <name type="scientific">Scleroderma citrinum Foug A</name>
    <dbReference type="NCBI Taxonomy" id="1036808"/>
    <lineage>
        <taxon>Eukaryota</taxon>
        <taxon>Fungi</taxon>
        <taxon>Dikarya</taxon>
        <taxon>Basidiomycota</taxon>
        <taxon>Agaricomycotina</taxon>
        <taxon>Agaricomycetes</taxon>
        <taxon>Agaricomycetidae</taxon>
        <taxon>Boletales</taxon>
        <taxon>Sclerodermatineae</taxon>
        <taxon>Sclerodermataceae</taxon>
        <taxon>Scleroderma</taxon>
    </lineage>
</organism>
<proteinExistence type="predicted"/>
<evidence type="ECO:0000256" key="1">
    <source>
        <dbReference type="SAM" id="Phobius"/>
    </source>
</evidence>
<dbReference type="Proteomes" id="UP000053989">
    <property type="component" value="Unassembled WGS sequence"/>
</dbReference>